<dbReference type="RefSeq" id="WP_126727039.1">
    <property type="nucleotide sequence ID" value="NZ_RYZH01000041.1"/>
</dbReference>
<dbReference type="OrthoDB" id="278786at2"/>
<accession>A0A432MFX1</accession>
<protein>
    <submittedName>
        <fullName evidence="3">Uncharacterized protein</fullName>
    </submittedName>
</protein>
<evidence type="ECO:0000256" key="1">
    <source>
        <dbReference type="SAM" id="MobiDB-lite"/>
    </source>
</evidence>
<keyword evidence="4" id="KW-1185">Reference proteome</keyword>
<feature type="region of interest" description="Disordered" evidence="1">
    <location>
        <begin position="159"/>
        <end position="188"/>
    </location>
</feature>
<evidence type="ECO:0000313" key="3">
    <source>
        <dbReference type="EMBL" id="RUL85296.1"/>
    </source>
</evidence>
<evidence type="ECO:0000313" key="4">
    <source>
        <dbReference type="Proteomes" id="UP000280296"/>
    </source>
</evidence>
<comment type="caution">
    <text evidence="3">The sequence shown here is derived from an EMBL/GenBank/DDBJ whole genome shotgun (WGS) entry which is preliminary data.</text>
</comment>
<dbReference type="Pfam" id="PF20420">
    <property type="entry name" value="DUF6702"/>
    <property type="match status" value="1"/>
</dbReference>
<feature type="signal peptide" evidence="2">
    <location>
        <begin position="1"/>
        <end position="21"/>
    </location>
</feature>
<dbReference type="AlphaFoldDB" id="A0A432MFX1"/>
<name>A0A432MFX1_9BACT</name>
<proteinExistence type="predicted"/>
<dbReference type="EMBL" id="RYZH01000041">
    <property type="protein sequence ID" value="RUL85296.1"/>
    <property type="molecule type" value="Genomic_DNA"/>
</dbReference>
<dbReference type="Proteomes" id="UP000280296">
    <property type="component" value="Unassembled WGS sequence"/>
</dbReference>
<feature type="compositionally biased region" description="Basic and acidic residues" evidence="1">
    <location>
        <begin position="159"/>
        <end position="172"/>
    </location>
</feature>
<gene>
    <name evidence="3" type="ORF">TsocGM_19005</name>
</gene>
<evidence type="ECO:0000256" key="2">
    <source>
        <dbReference type="SAM" id="SignalP"/>
    </source>
</evidence>
<reference evidence="3 4" key="1">
    <citation type="submission" date="2018-12" db="EMBL/GenBank/DDBJ databases">
        <authorList>
            <person name="Toschakov S.V."/>
        </authorList>
    </citation>
    <scope>NUCLEOTIDE SEQUENCE [LARGE SCALE GENOMIC DNA]</scope>
    <source>
        <strain evidence="3 4">GM2012</strain>
    </source>
</reference>
<reference evidence="3 4" key="2">
    <citation type="submission" date="2019-01" db="EMBL/GenBank/DDBJ databases">
        <title>Tautonia sociabilis, a novel thermotolerant planctomycete of Isosphaeraceae family, isolated from a 4000 m deep subterranean habitat.</title>
        <authorList>
            <person name="Kovaleva O.L."/>
            <person name="Elcheninov A.G."/>
            <person name="Van Heerden E."/>
            <person name="Toshchakov S.V."/>
            <person name="Novikov A."/>
            <person name="Bonch-Osmolovskaya E.A."/>
            <person name="Kublanov I.V."/>
        </authorList>
    </citation>
    <scope>NUCLEOTIDE SEQUENCE [LARGE SCALE GENOMIC DNA]</scope>
    <source>
        <strain evidence="3 4">GM2012</strain>
    </source>
</reference>
<dbReference type="InterPro" id="IPR046525">
    <property type="entry name" value="DUF6702"/>
</dbReference>
<sequence>MTRRTILGALTIAAAVGPAVALGGEAHPFHITIAEADYNADSGTLEVALRVYNPGDLEAALGRRAGERVDLERTENVDALILAYLKEALVATPPGGDPAPICWVGKEVTLKTAWLYFEIPLPDGPEGVCFTNTLLFEVEPDQVNTIVFGRGKDRASLRFSRDHPSQTFRRPDPAPSPDPGSNVDVDGL</sequence>
<keyword evidence="2" id="KW-0732">Signal</keyword>
<feature type="chain" id="PRO_5018966348" evidence="2">
    <location>
        <begin position="22"/>
        <end position="188"/>
    </location>
</feature>
<organism evidence="3 4">
    <name type="scientific">Tautonia sociabilis</name>
    <dbReference type="NCBI Taxonomy" id="2080755"/>
    <lineage>
        <taxon>Bacteria</taxon>
        <taxon>Pseudomonadati</taxon>
        <taxon>Planctomycetota</taxon>
        <taxon>Planctomycetia</taxon>
        <taxon>Isosphaerales</taxon>
        <taxon>Isosphaeraceae</taxon>
        <taxon>Tautonia</taxon>
    </lineage>
</organism>